<dbReference type="GO" id="GO:0016491">
    <property type="term" value="F:oxidoreductase activity"/>
    <property type="evidence" value="ECO:0007669"/>
    <property type="project" value="UniProtKB-KW"/>
</dbReference>
<dbReference type="EMBL" id="KL661951">
    <property type="protein sequence ID" value="KFA59963.1"/>
    <property type="molecule type" value="Genomic_DNA"/>
</dbReference>
<proteinExistence type="inferred from homology"/>
<keyword evidence="4" id="KW-1133">Transmembrane helix</keyword>
<dbReference type="Proteomes" id="UP000028524">
    <property type="component" value="Unassembled WGS sequence"/>
</dbReference>
<evidence type="ECO:0000256" key="3">
    <source>
        <dbReference type="ARBA" id="ARBA00023002"/>
    </source>
</evidence>
<dbReference type="InterPro" id="IPR036291">
    <property type="entry name" value="NAD(P)-bd_dom_sf"/>
</dbReference>
<dbReference type="Pfam" id="PF00106">
    <property type="entry name" value="adh_short"/>
    <property type="match status" value="1"/>
</dbReference>
<dbReference type="PANTHER" id="PTHR24320:SF252">
    <property type="entry name" value="DEHYDROGENASE_REDUCTASE FAMILY PROTEIN, PUTATIVE (AFU_ORTHOLOGUE AFUA_3G08550)-RELATED"/>
    <property type="match status" value="1"/>
</dbReference>
<keyword evidence="4" id="KW-0472">Membrane</keyword>
<reference evidence="5 6" key="1">
    <citation type="journal article" date="2014" name="BMC Genomics">
        <title>Comparative genome sequencing reveals chemotype-specific gene clusters in the toxigenic black mold Stachybotrys.</title>
        <authorList>
            <person name="Semeiks J."/>
            <person name="Borek D."/>
            <person name="Otwinowski Z."/>
            <person name="Grishin N.V."/>
        </authorList>
    </citation>
    <scope>NUCLEOTIDE SEQUENCE [LARGE SCALE GENOMIC DNA]</scope>
    <source>
        <strain evidence="5 6">IBT 40285</strain>
    </source>
</reference>
<keyword evidence="6" id="KW-1185">Reference proteome</keyword>
<keyword evidence="4" id="KW-0812">Transmembrane</keyword>
<sequence length="371" mass="40644">MANFNIYAAVAIAAAIVIISYGLPLVLAEVFPWRLLWKQRNAKPTVNTKSYQGRTVLVTGANGAYGSRASKIFAHRDVETLVLADVRDCGDLKEQIETELKEAKKPVPKILVWKIDLMTFAGCVELGKKARELDSLDHVLMTAGILAFNRRESPEGWETSIQVNFFSNAFVSLLLLPLLRASPSNPAPPVLTFVTSFGIYPASPTMSVPKQGSYLKHLSNNKDGMQQAHQYGRSKALLLYFARELAERVSAATAANKNMPKVTITSADPGSAWTGLTSPNQGKLIPRLITDFGARDPQIGATALVNGVSVAGDGHGKIFHDFETVPYPPFMERKSGRSAQQQVWKETRSELETKFPPIRSVFEALDSGLDL</sequence>
<dbReference type="HOGENOM" id="CLU_010194_44_4_1"/>
<evidence type="ECO:0000256" key="4">
    <source>
        <dbReference type="SAM" id="Phobius"/>
    </source>
</evidence>
<dbReference type="STRING" id="1283841.A0A084Q7M8"/>
<evidence type="ECO:0000256" key="1">
    <source>
        <dbReference type="ARBA" id="ARBA00006484"/>
    </source>
</evidence>
<dbReference type="OrthoDB" id="542013at2759"/>
<evidence type="ECO:0000256" key="2">
    <source>
        <dbReference type="ARBA" id="ARBA00022857"/>
    </source>
</evidence>
<organism evidence="5 6">
    <name type="scientific">Stachybotrys chlorohalonatus (strain IBT 40285)</name>
    <dbReference type="NCBI Taxonomy" id="1283841"/>
    <lineage>
        <taxon>Eukaryota</taxon>
        <taxon>Fungi</taxon>
        <taxon>Dikarya</taxon>
        <taxon>Ascomycota</taxon>
        <taxon>Pezizomycotina</taxon>
        <taxon>Sordariomycetes</taxon>
        <taxon>Hypocreomycetidae</taxon>
        <taxon>Hypocreales</taxon>
        <taxon>Stachybotryaceae</taxon>
        <taxon>Stachybotrys</taxon>
    </lineage>
</organism>
<accession>A0A084Q7M8</accession>
<name>A0A084Q7M8_STAC4</name>
<dbReference type="InterPro" id="IPR002347">
    <property type="entry name" value="SDR_fam"/>
</dbReference>
<dbReference type="AlphaFoldDB" id="A0A084Q7M8"/>
<comment type="similarity">
    <text evidence="1">Belongs to the short-chain dehydrogenases/reductases (SDR) family.</text>
</comment>
<keyword evidence="3" id="KW-0560">Oxidoreductase</keyword>
<protein>
    <submittedName>
        <fullName evidence="5">Uncharacterized protein</fullName>
    </submittedName>
</protein>
<dbReference type="PANTHER" id="PTHR24320">
    <property type="entry name" value="RETINOL DEHYDROGENASE"/>
    <property type="match status" value="1"/>
</dbReference>
<gene>
    <name evidence="5" type="ORF">S40285_08017</name>
</gene>
<evidence type="ECO:0000313" key="5">
    <source>
        <dbReference type="EMBL" id="KFA59963.1"/>
    </source>
</evidence>
<keyword evidence="2" id="KW-0521">NADP</keyword>
<dbReference type="SUPFAM" id="SSF51735">
    <property type="entry name" value="NAD(P)-binding Rossmann-fold domains"/>
    <property type="match status" value="1"/>
</dbReference>
<dbReference type="OMA" id="RDPQICA"/>
<evidence type="ECO:0000313" key="6">
    <source>
        <dbReference type="Proteomes" id="UP000028524"/>
    </source>
</evidence>
<feature type="transmembrane region" description="Helical" evidence="4">
    <location>
        <begin position="6"/>
        <end position="31"/>
    </location>
</feature>
<dbReference type="InParanoid" id="A0A084Q7M8"/>
<dbReference type="Gene3D" id="3.40.50.720">
    <property type="entry name" value="NAD(P)-binding Rossmann-like Domain"/>
    <property type="match status" value="1"/>
</dbReference>